<protein>
    <submittedName>
        <fullName evidence="1">Uncharacterized protein</fullName>
    </submittedName>
</protein>
<feature type="non-terminal residue" evidence="1">
    <location>
        <position position="1"/>
    </location>
</feature>
<organism evidence="1 2">
    <name type="scientific">Fusarium albosuccineum</name>
    <dbReference type="NCBI Taxonomy" id="1237068"/>
    <lineage>
        <taxon>Eukaryota</taxon>
        <taxon>Fungi</taxon>
        <taxon>Dikarya</taxon>
        <taxon>Ascomycota</taxon>
        <taxon>Pezizomycotina</taxon>
        <taxon>Sordariomycetes</taxon>
        <taxon>Hypocreomycetidae</taxon>
        <taxon>Hypocreales</taxon>
        <taxon>Nectriaceae</taxon>
        <taxon>Fusarium</taxon>
        <taxon>Fusarium decemcellulare species complex</taxon>
    </lineage>
</organism>
<comment type="caution">
    <text evidence="1">The sequence shown here is derived from an EMBL/GenBank/DDBJ whole genome shotgun (WGS) entry which is preliminary data.</text>
</comment>
<dbReference type="EMBL" id="JAADYS010002874">
    <property type="protein sequence ID" value="KAF4453583.1"/>
    <property type="molecule type" value="Genomic_DNA"/>
</dbReference>
<dbReference type="Proteomes" id="UP000554235">
    <property type="component" value="Unassembled WGS sequence"/>
</dbReference>
<evidence type="ECO:0000313" key="2">
    <source>
        <dbReference type="Proteomes" id="UP000554235"/>
    </source>
</evidence>
<dbReference type="AlphaFoldDB" id="A0A8H4KQR3"/>
<sequence length="84" mass="9340">MATSQLLQLRRLGIATDKREISDLIENQGFQGFVCYWDDLPADFPPPWKHIGTCRVEFADSSSATSASFQGQLLDVRPVQPVTA</sequence>
<reference evidence="1 2" key="1">
    <citation type="submission" date="2020-01" db="EMBL/GenBank/DDBJ databases">
        <title>Identification and distribution of gene clusters putatively required for synthesis of sphingolipid metabolism inhibitors in phylogenetically diverse species of the filamentous fungus Fusarium.</title>
        <authorList>
            <person name="Kim H.-S."/>
            <person name="Busman M."/>
            <person name="Brown D.W."/>
            <person name="Divon H."/>
            <person name="Uhlig S."/>
            <person name="Proctor R.H."/>
        </authorList>
    </citation>
    <scope>NUCLEOTIDE SEQUENCE [LARGE SCALE GENOMIC DNA]</scope>
    <source>
        <strain evidence="1 2">NRRL 20459</strain>
    </source>
</reference>
<keyword evidence="2" id="KW-1185">Reference proteome</keyword>
<proteinExistence type="predicted"/>
<accession>A0A8H4KQR3</accession>
<gene>
    <name evidence="1" type="ORF">FALBO_15961</name>
</gene>
<name>A0A8H4KQR3_9HYPO</name>
<evidence type="ECO:0000313" key="1">
    <source>
        <dbReference type="EMBL" id="KAF4453583.1"/>
    </source>
</evidence>